<keyword evidence="2" id="KW-1133">Transmembrane helix</keyword>
<keyword evidence="4" id="KW-0132">Cell division</keyword>
<feature type="domain" description="SPOR" evidence="3">
    <location>
        <begin position="214"/>
        <end position="294"/>
    </location>
</feature>
<feature type="region of interest" description="Disordered" evidence="1">
    <location>
        <begin position="1"/>
        <end position="41"/>
    </location>
</feature>
<feature type="region of interest" description="Disordered" evidence="1">
    <location>
        <begin position="71"/>
        <end position="216"/>
    </location>
</feature>
<feature type="compositionally biased region" description="Polar residues" evidence="1">
    <location>
        <begin position="27"/>
        <end position="38"/>
    </location>
</feature>
<feature type="transmembrane region" description="Helical" evidence="2">
    <location>
        <begin position="43"/>
        <end position="65"/>
    </location>
</feature>
<evidence type="ECO:0000256" key="1">
    <source>
        <dbReference type="SAM" id="MobiDB-lite"/>
    </source>
</evidence>
<feature type="compositionally biased region" description="Basic and acidic residues" evidence="1">
    <location>
        <begin position="152"/>
        <end position="166"/>
    </location>
</feature>
<keyword evidence="5" id="KW-1185">Reference proteome</keyword>
<dbReference type="SUPFAM" id="SSF110997">
    <property type="entry name" value="Sporulation related repeat"/>
    <property type="match status" value="1"/>
</dbReference>
<evidence type="ECO:0000256" key="2">
    <source>
        <dbReference type="SAM" id="Phobius"/>
    </source>
</evidence>
<feature type="compositionally biased region" description="Basic and acidic residues" evidence="1">
    <location>
        <begin position="75"/>
        <end position="84"/>
    </location>
</feature>
<gene>
    <name evidence="4" type="ORF">DFR34_10339</name>
</gene>
<keyword evidence="2" id="KW-0812">Transmembrane</keyword>
<evidence type="ECO:0000313" key="5">
    <source>
        <dbReference type="Proteomes" id="UP000247555"/>
    </source>
</evidence>
<organism evidence="4 5">
    <name type="scientific">Rivihabitans pingtungensis</name>
    <dbReference type="NCBI Taxonomy" id="1054498"/>
    <lineage>
        <taxon>Bacteria</taxon>
        <taxon>Pseudomonadati</taxon>
        <taxon>Pseudomonadota</taxon>
        <taxon>Betaproteobacteria</taxon>
        <taxon>Neisseriales</taxon>
        <taxon>Aquaspirillaceae</taxon>
        <taxon>Rivihabitans</taxon>
    </lineage>
</organism>
<dbReference type="OrthoDB" id="7063246at2"/>
<dbReference type="Proteomes" id="UP000247555">
    <property type="component" value="Unassembled WGS sequence"/>
</dbReference>
<comment type="caution">
    <text evidence="4">The sequence shown here is derived from an EMBL/GenBank/DDBJ whole genome shotgun (WGS) entry which is preliminary data.</text>
</comment>
<dbReference type="EMBL" id="QJKI01000003">
    <property type="protein sequence ID" value="PXX80698.1"/>
    <property type="molecule type" value="Genomic_DNA"/>
</dbReference>
<accession>A0A318KV14</accession>
<dbReference type="Pfam" id="PF05036">
    <property type="entry name" value="SPOR"/>
    <property type="match status" value="1"/>
</dbReference>
<dbReference type="AlphaFoldDB" id="A0A318KV14"/>
<protein>
    <submittedName>
        <fullName evidence="4">Cell division protein FtsN</fullName>
    </submittedName>
</protein>
<evidence type="ECO:0000313" key="4">
    <source>
        <dbReference type="EMBL" id="PXX80698.1"/>
    </source>
</evidence>
<sequence length="294" mass="30206">MSRDYKNSTRPPRGGNGASRGAPAPRTPTSTSAKKSSGNGKGVVAGVLIGLLVGVGGAAGVAFYLNRANTPFAPRDAKPAKEEASDMVSLPAQPARPAPPPGPATLEPGAPGSRAPDLAANLPTNPLLDTPPASPPPAAPPAAAPQPSQAPAEDKPARPGKADAKPDAPQTPAEKHAKAEPPQYDFYKILPGNAPPPAPQEKPATDPAKDKEAADKGKKIYLQVGAYQKEVDADNMKAKLALLGVEANIQSVNSSDKGLLHRVRIGPLTRSEDVERLRGQLKANGLNPTPVKAD</sequence>
<feature type="compositionally biased region" description="Low complexity" evidence="1">
    <location>
        <begin position="121"/>
        <end position="131"/>
    </location>
</feature>
<proteinExistence type="predicted"/>
<evidence type="ECO:0000259" key="3">
    <source>
        <dbReference type="PROSITE" id="PS51724"/>
    </source>
</evidence>
<keyword evidence="2" id="KW-0472">Membrane</keyword>
<dbReference type="InterPro" id="IPR036680">
    <property type="entry name" value="SPOR-like_sf"/>
</dbReference>
<feature type="compositionally biased region" description="Pro residues" evidence="1">
    <location>
        <begin position="94"/>
        <end position="103"/>
    </location>
</feature>
<feature type="compositionally biased region" description="Basic and acidic residues" evidence="1">
    <location>
        <begin position="203"/>
        <end position="216"/>
    </location>
</feature>
<reference evidence="4 5" key="1">
    <citation type="submission" date="2018-05" db="EMBL/GenBank/DDBJ databases">
        <title>Genomic Encyclopedia of Type Strains, Phase IV (KMG-IV): sequencing the most valuable type-strain genomes for metagenomic binning, comparative biology and taxonomic classification.</title>
        <authorList>
            <person name="Goeker M."/>
        </authorList>
    </citation>
    <scope>NUCLEOTIDE SEQUENCE [LARGE SCALE GENOMIC DNA]</scope>
    <source>
        <strain evidence="4 5">DSM 29661</strain>
    </source>
</reference>
<dbReference type="Gene3D" id="3.30.70.1070">
    <property type="entry name" value="Sporulation related repeat"/>
    <property type="match status" value="1"/>
</dbReference>
<dbReference type="PROSITE" id="PS51724">
    <property type="entry name" value="SPOR"/>
    <property type="match status" value="1"/>
</dbReference>
<dbReference type="RefSeq" id="WP_110389743.1">
    <property type="nucleotide sequence ID" value="NZ_JAKLKZ010000004.1"/>
</dbReference>
<dbReference type="GO" id="GO:0042834">
    <property type="term" value="F:peptidoglycan binding"/>
    <property type="evidence" value="ECO:0007669"/>
    <property type="project" value="InterPro"/>
</dbReference>
<dbReference type="InterPro" id="IPR007730">
    <property type="entry name" value="SPOR-like_dom"/>
</dbReference>
<keyword evidence="4" id="KW-0131">Cell cycle</keyword>
<dbReference type="GO" id="GO:0051301">
    <property type="term" value="P:cell division"/>
    <property type="evidence" value="ECO:0007669"/>
    <property type="project" value="UniProtKB-KW"/>
</dbReference>
<feature type="compositionally biased region" description="Pro residues" evidence="1">
    <location>
        <begin position="132"/>
        <end position="144"/>
    </location>
</feature>
<name>A0A318KV14_9NEIS</name>